<dbReference type="NCBIfam" id="TIGR02227">
    <property type="entry name" value="sigpep_I_bact"/>
    <property type="match status" value="1"/>
</dbReference>
<keyword evidence="15" id="KW-1185">Reference proteome</keyword>
<dbReference type="EC" id="3.4.21.-" evidence="12"/>
<evidence type="ECO:0000256" key="1">
    <source>
        <dbReference type="ARBA" id="ARBA00004434"/>
    </source>
</evidence>
<evidence type="ECO:0000256" key="3">
    <source>
        <dbReference type="ARBA" id="ARBA00011805"/>
    </source>
</evidence>
<evidence type="ECO:0000256" key="7">
    <source>
        <dbReference type="ARBA" id="ARBA00022801"/>
    </source>
</evidence>
<keyword evidence="5" id="KW-0812">Transmembrane</keyword>
<comment type="subunit">
    <text evidence="3">Heterodimer of 2 subunits, IMMPL1 and IMMPL2.</text>
</comment>
<dbReference type="Pfam" id="PF10502">
    <property type="entry name" value="Peptidase_S26"/>
    <property type="match status" value="2"/>
</dbReference>
<dbReference type="GO" id="GO:0042720">
    <property type="term" value="C:mitochondrial inner membrane peptidase complex"/>
    <property type="evidence" value="ECO:0007669"/>
    <property type="project" value="UniProtKB-ARBA"/>
</dbReference>
<organism evidence="14 15">
    <name type="scientific">Trichogramma kaykai</name>
    <dbReference type="NCBI Taxonomy" id="54128"/>
    <lineage>
        <taxon>Eukaryota</taxon>
        <taxon>Metazoa</taxon>
        <taxon>Ecdysozoa</taxon>
        <taxon>Arthropoda</taxon>
        <taxon>Hexapoda</taxon>
        <taxon>Insecta</taxon>
        <taxon>Pterygota</taxon>
        <taxon>Neoptera</taxon>
        <taxon>Endopterygota</taxon>
        <taxon>Hymenoptera</taxon>
        <taxon>Apocrita</taxon>
        <taxon>Proctotrupomorpha</taxon>
        <taxon>Chalcidoidea</taxon>
        <taxon>Trichogrammatidae</taxon>
        <taxon>Trichogramma</taxon>
    </lineage>
</organism>
<dbReference type="InterPro" id="IPR036286">
    <property type="entry name" value="LexA/Signal_pep-like_sf"/>
</dbReference>
<feature type="domain" description="Peptidase S26" evidence="13">
    <location>
        <begin position="6"/>
        <end position="92"/>
    </location>
</feature>
<keyword evidence="8" id="KW-1133">Transmembrane helix</keyword>
<dbReference type="AlphaFoldDB" id="A0ABD2X9V2"/>
<dbReference type="PANTHER" id="PTHR46041">
    <property type="entry name" value="MITOCHONDRIAL INNER MEMBRANE PROTEASE SUBUNIT 2"/>
    <property type="match status" value="1"/>
</dbReference>
<evidence type="ECO:0000313" key="14">
    <source>
        <dbReference type="EMBL" id="KAL3402171.1"/>
    </source>
</evidence>
<keyword evidence="7 12" id="KW-0378">Hydrolase</keyword>
<evidence type="ECO:0000256" key="8">
    <source>
        <dbReference type="ARBA" id="ARBA00022989"/>
    </source>
</evidence>
<keyword evidence="4 12" id="KW-0645">Protease</keyword>
<dbReference type="EMBL" id="JBJJXI010000037">
    <property type="protein sequence ID" value="KAL3402171.1"/>
    <property type="molecule type" value="Genomic_DNA"/>
</dbReference>
<evidence type="ECO:0000256" key="5">
    <source>
        <dbReference type="ARBA" id="ARBA00022692"/>
    </source>
</evidence>
<evidence type="ECO:0000256" key="6">
    <source>
        <dbReference type="ARBA" id="ARBA00022792"/>
    </source>
</evidence>
<dbReference type="PRINTS" id="PR00727">
    <property type="entry name" value="LEADERPTASE"/>
</dbReference>
<feature type="active site" evidence="11">
    <location>
        <position position="81"/>
    </location>
</feature>
<proteinExistence type="inferred from homology"/>
<protein>
    <recommendedName>
        <fullName evidence="12">Mitochondrial inner membrane protease subunit</fullName>
        <ecNumber evidence="12">3.4.21.-</ecNumber>
    </recommendedName>
</protein>
<dbReference type="GO" id="GO:0006627">
    <property type="term" value="P:protein processing involved in protein targeting to mitochondrion"/>
    <property type="evidence" value="ECO:0007669"/>
    <property type="project" value="UniProtKB-ARBA"/>
</dbReference>
<gene>
    <name evidence="14" type="ORF">TKK_004720</name>
</gene>
<reference evidence="14 15" key="1">
    <citation type="journal article" date="2024" name="bioRxiv">
        <title>A reference genome for Trichogramma kaykai: A tiny desert-dwelling parasitoid wasp with competing sex-ratio distorters.</title>
        <authorList>
            <person name="Culotta J."/>
            <person name="Lindsey A.R."/>
        </authorList>
    </citation>
    <scope>NUCLEOTIDE SEQUENCE [LARGE SCALE GENOMIC DNA]</scope>
    <source>
        <strain evidence="14 15">KSX58</strain>
    </source>
</reference>
<dbReference type="GO" id="GO:0008233">
    <property type="term" value="F:peptidase activity"/>
    <property type="evidence" value="ECO:0007669"/>
    <property type="project" value="UniProtKB-KW"/>
</dbReference>
<sequence>MGFASTIRSAFIGLPIGFLFFSQVGYVARVEGVSMQPALNPDIQQEDYVFLNRWVVRDKNIKRGDIVTFKSPKYPHQKLIKRVIGLSGDVIHTLGYRKNVLEIPESQCWVEGDHTGHSMDSNTFGPIPLDNITAKATFIVWPPGRWQNLDNNYVPDNRLPLNEIHVIAA</sequence>
<keyword evidence="10" id="KW-0472">Membrane</keyword>
<dbReference type="FunFam" id="2.10.109.10:FF:000005">
    <property type="entry name" value="Mitochondrial inner membrane protease subunit"/>
    <property type="match status" value="1"/>
</dbReference>
<dbReference type="InterPro" id="IPR037730">
    <property type="entry name" value="IMP2"/>
</dbReference>
<evidence type="ECO:0000256" key="10">
    <source>
        <dbReference type="ARBA" id="ARBA00023136"/>
    </source>
</evidence>
<dbReference type="PANTHER" id="PTHR46041:SF2">
    <property type="entry name" value="MITOCHONDRIAL INNER MEMBRANE PROTEASE SUBUNIT 2"/>
    <property type="match status" value="1"/>
</dbReference>
<evidence type="ECO:0000256" key="11">
    <source>
        <dbReference type="PIRSR" id="PIRSR600223-1"/>
    </source>
</evidence>
<evidence type="ECO:0000259" key="13">
    <source>
        <dbReference type="Pfam" id="PF10502"/>
    </source>
</evidence>
<evidence type="ECO:0000256" key="12">
    <source>
        <dbReference type="RuleBase" id="RU362041"/>
    </source>
</evidence>
<accession>A0ABD2X9V2</accession>
<keyword evidence="6 12" id="KW-0999">Mitochondrion inner membrane</keyword>
<dbReference type="InterPro" id="IPR000223">
    <property type="entry name" value="Pept_S26A_signal_pept_1"/>
</dbReference>
<feature type="active site" evidence="11">
    <location>
        <position position="34"/>
    </location>
</feature>
<feature type="domain" description="Peptidase S26" evidence="13">
    <location>
        <begin position="98"/>
        <end position="141"/>
    </location>
</feature>
<keyword evidence="9 12" id="KW-0496">Mitochondrion</keyword>
<evidence type="ECO:0000256" key="2">
    <source>
        <dbReference type="ARBA" id="ARBA00007066"/>
    </source>
</evidence>
<evidence type="ECO:0000313" key="15">
    <source>
        <dbReference type="Proteomes" id="UP001627154"/>
    </source>
</evidence>
<evidence type="ECO:0000256" key="4">
    <source>
        <dbReference type="ARBA" id="ARBA00022670"/>
    </source>
</evidence>
<dbReference type="Proteomes" id="UP001627154">
    <property type="component" value="Unassembled WGS sequence"/>
</dbReference>
<comment type="caution">
    <text evidence="14">The sequence shown here is derived from an EMBL/GenBank/DDBJ whole genome shotgun (WGS) entry which is preliminary data.</text>
</comment>
<dbReference type="SUPFAM" id="SSF51306">
    <property type="entry name" value="LexA/Signal peptidase"/>
    <property type="match status" value="1"/>
</dbReference>
<dbReference type="Gene3D" id="2.10.109.10">
    <property type="entry name" value="Umud Fragment, subunit A"/>
    <property type="match status" value="1"/>
</dbReference>
<comment type="similarity">
    <text evidence="2">Belongs to the peptidase S26 family. IMP2 subfamily.</text>
</comment>
<comment type="subcellular location">
    <subcellularLocation>
        <location evidence="1">Mitochondrion inner membrane</location>
        <topology evidence="1">Single-pass membrane protein</topology>
    </subcellularLocation>
</comment>
<evidence type="ECO:0000256" key="9">
    <source>
        <dbReference type="ARBA" id="ARBA00023128"/>
    </source>
</evidence>
<name>A0ABD2X9V2_9HYME</name>
<dbReference type="InterPro" id="IPR019533">
    <property type="entry name" value="Peptidase_S26"/>
</dbReference>
<dbReference type="CDD" id="cd06530">
    <property type="entry name" value="S26_SPase_I"/>
    <property type="match status" value="1"/>
</dbReference>